<dbReference type="Gene3D" id="3.80.10.10">
    <property type="entry name" value="Ribonuclease Inhibitor"/>
    <property type="match status" value="4"/>
</dbReference>
<proteinExistence type="predicted"/>
<evidence type="ECO:0000313" key="2">
    <source>
        <dbReference type="EMBL" id="CBJ27438.1"/>
    </source>
</evidence>
<dbReference type="eggNOG" id="KOG4341">
    <property type="taxonomic scope" value="Eukaryota"/>
</dbReference>
<organism evidence="2 3">
    <name type="scientific">Ectocarpus siliculosus</name>
    <name type="common">Brown alga</name>
    <name type="synonym">Conferva siliculosa</name>
    <dbReference type="NCBI Taxonomy" id="2880"/>
    <lineage>
        <taxon>Eukaryota</taxon>
        <taxon>Sar</taxon>
        <taxon>Stramenopiles</taxon>
        <taxon>Ochrophyta</taxon>
        <taxon>PX clade</taxon>
        <taxon>Phaeophyceae</taxon>
        <taxon>Ectocarpales</taxon>
        <taxon>Ectocarpaceae</taxon>
        <taxon>Ectocarpus</taxon>
    </lineage>
</organism>
<name>D7G629_ECTSI</name>
<keyword evidence="3" id="KW-1185">Reference proteome</keyword>
<gene>
    <name evidence="2" type="ORF">Esi_0071_0046</name>
</gene>
<dbReference type="PROSITE" id="PS50096">
    <property type="entry name" value="IQ"/>
    <property type="match status" value="1"/>
</dbReference>
<dbReference type="PANTHER" id="PTHR13318">
    <property type="entry name" value="PARTNER OF PAIRED, ISOFORM B-RELATED"/>
    <property type="match status" value="1"/>
</dbReference>
<dbReference type="Pfam" id="PF13516">
    <property type="entry name" value="LRR_6"/>
    <property type="match status" value="2"/>
</dbReference>
<dbReference type="STRING" id="2880.D7G629"/>
<dbReference type="Proteomes" id="UP000002630">
    <property type="component" value="Unassembled WGS sequence"/>
</dbReference>
<dbReference type="eggNOG" id="KOG1947">
    <property type="taxonomic scope" value="Eukaryota"/>
</dbReference>
<dbReference type="InParanoid" id="D7G629"/>
<feature type="domain" description="F-box/LRR-repeat protein 15-like leucin rich repeat" evidence="1">
    <location>
        <begin position="429"/>
        <end position="607"/>
    </location>
</feature>
<protein>
    <submittedName>
        <fullName evidence="2">Hypothetical leucine rich repeat calmodulin binding protein</fullName>
    </submittedName>
</protein>
<dbReference type="InterPro" id="IPR032675">
    <property type="entry name" value="LRR_dom_sf"/>
</dbReference>
<dbReference type="OrthoDB" id="549243at2759"/>
<dbReference type="AlphaFoldDB" id="D7G629"/>
<dbReference type="PANTHER" id="PTHR13318:SF190">
    <property type="entry name" value="PARTNER OF PAIRED, ISOFORM B"/>
    <property type="match status" value="1"/>
</dbReference>
<reference evidence="2 3" key="1">
    <citation type="journal article" date="2010" name="Nature">
        <title>The Ectocarpus genome and the independent evolution of multicellularity in brown algae.</title>
        <authorList>
            <person name="Cock J.M."/>
            <person name="Sterck L."/>
            <person name="Rouze P."/>
            <person name="Scornet D."/>
            <person name="Allen A.E."/>
            <person name="Amoutzias G."/>
            <person name="Anthouard V."/>
            <person name="Artiguenave F."/>
            <person name="Aury J.M."/>
            <person name="Badger J.H."/>
            <person name="Beszteri B."/>
            <person name="Billiau K."/>
            <person name="Bonnet E."/>
            <person name="Bothwell J.H."/>
            <person name="Bowler C."/>
            <person name="Boyen C."/>
            <person name="Brownlee C."/>
            <person name="Carrano C.J."/>
            <person name="Charrier B."/>
            <person name="Cho G.Y."/>
            <person name="Coelho S.M."/>
            <person name="Collen J."/>
            <person name="Corre E."/>
            <person name="Da Silva C."/>
            <person name="Delage L."/>
            <person name="Delaroque N."/>
            <person name="Dittami S.M."/>
            <person name="Doulbeau S."/>
            <person name="Elias M."/>
            <person name="Farnham G."/>
            <person name="Gachon C.M."/>
            <person name="Gschloessl B."/>
            <person name="Heesch S."/>
            <person name="Jabbari K."/>
            <person name="Jubin C."/>
            <person name="Kawai H."/>
            <person name="Kimura K."/>
            <person name="Kloareg B."/>
            <person name="Kupper F.C."/>
            <person name="Lang D."/>
            <person name="Le Bail A."/>
            <person name="Leblanc C."/>
            <person name="Lerouge P."/>
            <person name="Lohr M."/>
            <person name="Lopez P.J."/>
            <person name="Martens C."/>
            <person name="Maumus F."/>
            <person name="Michel G."/>
            <person name="Miranda-Saavedra D."/>
            <person name="Morales J."/>
            <person name="Moreau H."/>
            <person name="Motomura T."/>
            <person name="Nagasato C."/>
            <person name="Napoli C.A."/>
            <person name="Nelson D.R."/>
            <person name="Nyvall-Collen P."/>
            <person name="Peters A.F."/>
            <person name="Pommier C."/>
            <person name="Potin P."/>
            <person name="Poulain J."/>
            <person name="Quesneville H."/>
            <person name="Read B."/>
            <person name="Rensing S.A."/>
            <person name="Ritter A."/>
            <person name="Rousvoal S."/>
            <person name="Samanta M."/>
            <person name="Samson G."/>
            <person name="Schroeder D.C."/>
            <person name="Segurens B."/>
            <person name="Strittmatter M."/>
            <person name="Tonon T."/>
            <person name="Tregear J.W."/>
            <person name="Valentin K."/>
            <person name="von Dassow P."/>
            <person name="Yamagishi T."/>
            <person name="Van de Peer Y."/>
            <person name="Wincker P."/>
        </authorList>
    </citation>
    <scope>NUCLEOTIDE SEQUENCE [LARGE SCALE GENOMIC DNA]</scope>
    <source>
        <strain evidence="3">Ec32 / CCAP1310/4</strain>
    </source>
</reference>
<dbReference type="SUPFAM" id="SSF52047">
    <property type="entry name" value="RNI-like"/>
    <property type="match status" value="1"/>
</dbReference>
<accession>D7G629</accession>
<evidence type="ECO:0000259" key="1">
    <source>
        <dbReference type="Pfam" id="PF25372"/>
    </source>
</evidence>
<dbReference type="InterPro" id="IPR006553">
    <property type="entry name" value="Leu-rich_rpt_Cys-con_subtyp"/>
</dbReference>
<dbReference type="InterPro" id="IPR057207">
    <property type="entry name" value="FBXL15_LRR"/>
</dbReference>
<dbReference type="GO" id="GO:0031146">
    <property type="term" value="P:SCF-dependent proteasomal ubiquitin-dependent protein catabolic process"/>
    <property type="evidence" value="ECO:0007669"/>
    <property type="project" value="TreeGrafter"/>
</dbReference>
<sequence length="728" mass="79088">MQGVQRARFCHNRKDVEDTYLPGDDALYRLNDGAPRDGRLDLSGWGIRDEDMPGIATVALANVDAKADTGGVTSLVLDKCWRLTDKGVEALAKPFLDQTTSPNRMEAFSVAGCSLLTDEVVSLDVSGTAITDDGIQLLLGASKVVRSLGLRDLPGLTDRGLMAILQCIKRRRKLQNLELCRSLRFTDGGLLALLSAGGLLRTLDIHGCSQLSELCLMGLQRATFTSTNLRCLDVRGMAIADIAFGWVAQGCKVLENLNISRCPLLTDLALEYLVLDVAGVGNLTDGGMSILLPRSGPTLRDITLDGATSLGMGKLVDRPTTSCIYYRRHSHHPFFNITHGNSTDRITTRHAPNTGDGTVRDIARHCPGLTSLSMVELTRTSDASLRELGRRCPLLRLLDSSSDINVLETSHRTRVPKLGGDGVRELSLGTPCLTVLRLNGACKITDDSLLAVGSNCPLLEELGIRSCNLVTDVGLAAVARGCPNLRHVGAGGCVRLTDASVRVLAARAGGGLRVLDFSGCRRMTDVSLEAIGSHCRGLEGLTLQGCERVSDEGLVALLKRCPGITALNLRGVPDLTEAAVAAVETHCRRLRRLNMEGIPQVSGSRVQLAGERLPLVVREPGTRVLRPCALPCRVFNSYIQRRAEWTAAAITVQRTLRGKLCRLRWERGEQRKAWAAMVLRSKLSAVMARRLFRRRLEQRRSEHGTLVAARLQTPIERIIRPASLNLTP</sequence>
<dbReference type="Pfam" id="PF25372">
    <property type="entry name" value="DUF7885"/>
    <property type="match status" value="1"/>
</dbReference>
<dbReference type="GO" id="GO:0019005">
    <property type="term" value="C:SCF ubiquitin ligase complex"/>
    <property type="evidence" value="ECO:0007669"/>
    <property type="project" value="TreeGrafter"/>
</dbReference>
<dbReference type="EMBL" id="FN649760">
    <property type="protein sequence ID" value="CBJ27438.1"/>
    <property type="molecule type" value="Genomic_DNA"/>
</dbReference>
<evidence type="ECO:0000313" key="3">
    <source>
        <dbReference type="Proteomes" id="UP000002630"/>
    </source>
</evidence>
<dbReference type="InterPro" id="IPR001611">
    <property type="entry name" value="Leu-rich_rpt"/>
</dbReference>
<dbReference type="SMART" id="SM00367">
    <property type="entry name" value="LRR_CC"/>
    <property type="match status" value="12"/>
</dbReference>